<comment type="caution">
    <text evidence="2">The sequence shown here is derived from an EMBL/GenBank/DDBJ whole genome shotgun (WGS) entry which is preliminary data.</text>
</comment>
<keyword evidence="1" id="KW-0472">Membrane</keyword>
<dbReference type="AlphaFoldDB" id="A0A177IUR5"/>
<keyword evidence="3" id="KW-1185">Reference proteome</keyword>
<protein>
    <submittedName>
        <fullName evidence="2">Uncharacterized protein</fullName>
    </submittedName>
</protein>
<proteinExistence type="predicted"/>
<evidence type="ECO:0000256" key="1">
    <source>
        <dbReference type="SAM" id="Phobius"/>
    </source>
</evidence>
<dbReference type="RefSeq" id="WP_066837093.1">
    <property type="nucleotide sequence ID" value="NZ_LSTQ01000001.1"/>
</dbReference>
<evidence type="ECO:0000313" key="3">
    <source>
        <dbReference type="Proteomes" id="UP000076947"/>
    </source>
</evidence>
<dbReference type="OrthoDB" id="4427671at2"/>
<feature type="transmembrane region" description="Helical" evidence="1">
    <location>
        <begin position="6"/>
        <end position="23"/>
    </location>
</feature>
<keyword evidence="1" id="KW-1133">Transmembrane helix</keyword>
<gene>
    <name evidence="2" type="ORF">AYJ05_02645</name>
</gene>
<reference evidence="3" key="1">
    <citation type="submission" date="2016-02" db="EMBL/GenBank/DDBJ databases">
        <authorList>
            <person name="Kaur G."/>
            <person name="Nair G.R."/>
            <person name="Mayilraj S."/>
        </authorList>
    </citation>
    <scope>NUCLEOTIDE SEQUENCE [LARGE SCALE GENOMIC DNA]</scope>
    <source>
        <strain evidence="3">GA-15</strain>
    </source>
</reference>
<dbReference type="Proteomes" id="UP000076947">
    <property type="component" value="Unassembled WGS sequence"/>
</dbReference>
<keyword evidence="1" id="KW-0812">Transmembrane</keyword>
<feature type="transmembrane region" description="Helical" evidence="1">
    <location>
        <begin position="60"/>
        <end position="86"/>
    </location>
</feature>
<organism evidence="2 3">
    <name type="scientific">Corynebacterium stationis</name>
    <dbReference type="NCBI Taxonomy" id="1705"/>
    <lineage>
        <taxon>Bacteria</taxon>
        <taxon>Bacillati</taxon>
        <taxon>Actinomycetota</taxon>
        <taxon>Actinomycetes</taxon>
        <taxon>Mycobacteriales</taxon>
        <taxon>Corynebacteriaceae</taxon>
        <taxon>Corynebacterium</taxon>
    </lineage>
</organism>
<accession>A0A177IUR5</accession>
<dbReference type="STRING" id="1705.CA21670_07105"/>
<evidence type="ECO:0000313" key="2">
    <source>
        <dbReference type="EMBL" id="OAH32580.1"/>
    </source>
</evidence>
<feature type="transmembrane region" description="Helical" evidence="1">
    <location>
        <begin position="35"/>
        <end position="54"/>
    </location>
</feature>
<dbReference type="EMBL" id="LSTQ01000001">
    <property type="protein sequence ID" value="OAH32580.1"/>
    <property type="molecule type" value="Genomic_DNA"/>
</dbReference>
<name>A0A177IUR5_9CORY</name>
<sequence>MLIPYVLYLILALIVGDNIYQMWKLTRPVQPAKSTAKVLSHLVFTLAIIVFIAYTMQWNVLISIFMWWLIAVTTAACAGVAIWRVLRNSEIKQA</sequence>